<gene>
    <name evidence="2" type="ORF">WICPIJ_000035</name>
</gene>
<reference evidence="2" key="2">
    <citation type="submission" date="2021-01" db="EMBL/GenBank/DDBJ databases">
        <authorList>
            <person name="Schikora-Tamarit M.A."/>
        </authorList>
    </citation>
    <scope>NUCLEOTIDE SEQUENCE</scope>
    <source>
        <strain evidence="2">CBS2887</strain>
    </source>
</reference>
<evidence type="ECO:0000313" key="2">
    <source>
        <dbReference type="EMBL" id="KAH3688976.1"/>
    </source>
</evidence>
<dbReference type="EMBL" id="JAEUBG010000019">
    <property type="protein sequence ID" value="KAH3688976.1"/>
    <property type="molecule type" value="Genomic_DNA"/>
</dbReference>
<keyword evidence="1" id="KW-0472">Membrane</keyword>
<keyword evidence="1" id="KW-1133">Transmembrane helix</keyword>
<feature type="transmembrane region" description="Helical" evidence="1">
    <location>
        <begin position="74"/>
        <end position="93"/>
    </location>
</feature>
<keyword evidence="3" id="KW-1185">Reference proteome</keyword>
<reference evidence="2" key="1">
    <citation type="journal article" date="2021" name="Open Biol.">
        <title>Shared evolutionary footprints suggest mitochondrial oxidative damage underlies multiple complex I losses in fungi.</title>
        <authorList>
            <person name="Schikora-Tamarit M.A."/>
            <person name="Marcet-Houben M."/>
            <person name="Nosek J."/>
            <person name="Gabaldon T."/>
        </authorList>
    </citation>
    <scope>NUCLEOTIDE SEQUENCE</scope>
    <source>
        <strain evidence="2">CBS2887</strain>
    </source>
</reference>
<protein>
    <submittedName>
        <fullName evidence="2">Uncharacterized protein</fullName>
    </submittedName>
</protein>
<proteinExistence type="predicted"/>
<feature type="transmembrane region" description="Helical" evidence="1">
    <location>
        <begin position="44"/>
        <end position="62"/>
    </location>
</feature>
<dbReference type="Proteomes" id="UP000774326">
    <property type="component" value="Unassembled WGS sequence"/>
</dbReference>
<organism evidence="2 3">
    <name type="scientific">Wickerhamomyces pijperi</name>
    <name type="common">Yeast</name>
    <name type="synonym">Pichia pijperi</name>
    <dbReference type="NCBI Taxonomy" id="599730"/>
    <lineage>
        <taxon>Eukaryota</taxon>
        <taxon>Fungi</taxon>
        <taxon>Dikarya</taxon>
        <taxon>Ascomycota</taxon>
        <taxon>Saccharomycotina</taxon>
        <taxon>Saccharomycetes</taxon>
        <taxon>Phaffomycetales</taxon>
        <taxon>Wickerhamomycetaceae</taxon>
        <taxon>Wickerhamomyces</taxon>
    </lineage>
</organism>
<evidence type="ECO:0000313" key="3">
    <source>
        <dbReference type="Proteomes" id="UP000774326"/>
    </source>
</evidence>
<comment type="caution">
    <text evidence="2">The sequence shown here is derived from an EMBL/GenBank/DDBJ whole genome shotgun (WGS) entry which is preliminary data.</text>
</comment>
<dbReference type="OrthoDB" id="284718at2759"/>
<dbReference type="PANTHER" id="PTHR28038:SF1">
    <property type="entry name" value="ADL329WP"/>
    <property type="match status" value="1"/>
</dbReference>
<dbReference type="PANTHER" id="PTHR28038">
    <property type="entry name" value="ADL329WP"/>
    <property type="match status" value="1"/>
</dbReference>
<dbReference type="AlphaFoldDB" id="A0A9P8QES6"/>
<accession>A0A9P8QES6</accession>
<sequence length="130" mass="13556">MAPTVKRDDLIVRYIHTPPKTEGKGSAMVSQSMPMAALFMKNKLLSWFSLLNGVTGCLNKLHGAPIADDQMSPLLTLAMALLGIAVCYMDLVFPSSSGFIQKRAVEEVAEGISSTVAAAAATAAATAAGN</sequence>
<evidence type="ECO:0000256" key="1">
    <source>
        <dbReference type="SAM" id="Phobius"/>
    </source>
</evidence>
<name>A0A9P8QES6_WICPI</name>
<keyword evidence="1" id="KW-0812">Transmembrane</keyword>